<proteinExistence type="predicted"/>
<organism evidence="2 3">
    <name type="scientific">Putridiphycobacter roseus</name>
    <dbReference type="NCBI Taxonomy" id="2219161"/>
    <lineage>
        <taxon>Bacteria</taxon>
        <taxon>Pseudomonadati</taxon>
        <taxon>Bacteroidota</taxon>
        <taxon>Flavobacteriia</taxon>
        <taxon>Flavobacteriales</taxon>
        <taxon>Crocinitomicaceae</taxon>
        <taxon>Putridiphycobacter</taxon>
    </lineage>
</organism>
<feature type="chain" id="PRO_5015845062" description="DUF3575 domain-containing protein" evidence="1">
    <location>
        <begin position="24"/>
        <end position="196"/>
    </location>
</feature>
<reference evidence="2 3" key="1">
    <citation type="submission" date="2018-06" db="EMBL/GenBank/DDBJ databases">
        <title>The draft genome sequence of Crocinitomix sp. SM1701.</title>
        <authorList>
            <person name="Zhang X."/>
        </authorList>
    </citation>
    <scope>NUCLEOTIDE SEQUENCE [LARGE SCALE GENOMIC DNA]</scope>
    <source>
        <strain evidence="2 3">SM1701</strain>
    </source>
</reference>
<dbReference type="EMBL" id="QKSB01000011">
    <property type="protein sequence ID" value="PZE16154.1"/>
    <property type="molecule type" value="Genomic_DNA"/>
</dbReference>
<evidence type="ECO:0000313" key="3">
    <source>
        <dbReference type="Proteomes" id="UP000249248"/>
    </source>
</evidence>
<dbReference type="Proteomes" id="UP000249248">
    <property type="component" value="Unassembled WGS sequence"/>
</dbReference>
<name>A0A2W1MXQ1_9FLAO</name>
<evidence type="ECO:0000256" key="1">
    <source>
        <dbReference type="SAM" id="SignalP"/>
    </source>
</evidence>
<accession>A0A2W1MXQ1</accession>
<protein>
    <recommendedName>
        <fullName evidence="4">DUF3575 domain-containing protein</fullName>
    </recommendedName>
</protein>
<sequence length="196" mass="22875">MKNLLYGSIILLLLFTNVSNSFCQNDYKERNWQIEVEPSLFLLKGYSFQIGRYLTESKRLNMALYSAAGNVPEILKQNIFSNLEVTDDLRIGLQIALNTRYRFNVFKDKESNPYVGLITGWEYFSLNNSVKEELRIDVLLLTPYVGAEIYLYQNILYVNPQLRLVTYLNTKYSIKNRVEKVNSVLFLPQISLGIRF</sequence>
<dbReference type="RefSeq" id="WP_111064201.1">
    <property type="nucleotide sequence ID" value="NZ_JBHUCU010000009.1"/>
</dbReference>
<keyword evidence="3" id="KW-1185">Reference proteome</keyword>
<feature type="signal peptide" evidence="1">
    <location>
        <begin position="1"/>
        <end position="23"/>
    </location>
</feature>
<evidence type="ECO:0008006" key="4">
    <source>
        <dbReference type="Google" id="ProtNLM"/>
    </source>
</evidence>
<evidence type="ECO:0000313" key="2">
    <source>
        <dbReference type="EMBL" id="PZE16154.1"/>
    </source>
</evidence>
<gene>
    <name evidence="2" type="ORF">DNU06_14410</name>
</gene>
<keyword evidence="1" id="KW-0732">Signal</keyword>
<comment type="caution">
    <text evidence="2">The sequence shown here is derived from an EMBL/GenBank/DDBJ whole genome shotgun (WGS) entry which is preliminary data.</text>
</comment>
<dbReference type="AlphaFoldDB" id="A0A2W1MXQ1"/>